<dbReference type="SUPFAM" id="SSF49313">
    <property type="entry name" value="Cadherin-like"/>
    <property type="match status" value="2"/>
</dbReference>
<comment type="subcellular location">
    <subcellularLocation>
        <location evidence="1">Membrane</location>
        <topology evidence="1">Single-pass membrane protein</topology>
    </subcellularLocation>
</comment>
<dbReference type="Gene3D" id="2.60.40.60">
    <property type="entry name" value="Cadherins"/>
    <property type="match status" value="2"/>
</dbReference>
<feature type="domain" description="Cadherin" evidence="10">
    <location>
        <begin position="3"/>
        <end position="56"/>
    </location>
</feature>
<protein>
    <submittedName>
        <fullName evidence="12">Cadherin-11-like</fullName>
    </submittedName>
</protein>
<dbReference type="Pfam" id="PF00028">
    <property type="entry name" value="Cadherin"/>
    <property type="match status" value="1"/>
</dbReference>
<dbReference type="GeneID" id="118418596"/>
<keyword evidence="7" id="KW-0325">Glycoprotein</keyword>
<feature type="region of interest" description="Disordered" evidence="9">
    <location>
        <begin position="175"/>
        <end position="197"/>
    </location>
</feature>
<dbReference type="GO" id="GO:0005886">
    <property type="term" value="C:plasma membrane"/>
    <property type="evidence" value="ECO:0007669"/>
    <property type="project" value="InterPro"/>
</dbReference>
<evidence type="ECO:0000256" key="6">
    <source>
        <dbReference type="ARBA" id="ARBA00023136"/>
    </source>
</evidence>
<gene>
    <name evidence="12" type="primary">LOC118418596</name>
</gene>
<proteinExistence type="predicted"/>
<dbReference type="KEGG" id="bfo:118418596"/>
<name>A0A9J7LCX1_BRAFL</name>
<keyword evidence="6" id="KW-0472">Membrane</keyword>
<dbReference type="CDD" id="cd11304">
    <property type="entry name" value="Cadherin_repeat"/>
    <property type="match status" value="2"/>
</dbReference>
<evidence type="ECO:0000256" key="3">
    <source>
        <dbReference type="ARBA" id="ARBA00022737"/>
    </source>
</evidence>
<dbReference type="InterPro" id="IPR002126">
    <property type="entry name" value="Cadherin-like_dom"/>
</dbReference>
<evidence type="ECO:0000256" key="8">
    <source>
        <dbReference type="PROSITE-ProRule" id="PRU00043"/>
    </source>
</evidence>
<keyword evidence="4 8" id="KW-0106">Calcium</keyword>
<evidence type="ECO:0000313" key="12">
    <source>
        <dbReference type="RefSeq" id="XP_035680486.1"/>
    </source>
</evidence>
<dbReference type="InterPro" id="IPR015919">
    <property type="entry name" value="Cadherin-like_sf"/>
</dbReference>
<dbReference type="GO" id="GO:0007156">
    <property type="term" value="P:homophilic cell adhesion via plasma membrane adhesion molecules"/>
    <property type="evidence" value="ECO:0007669"/>
    <property type="project" value="InterPro"/>
</dbReference>
<accession>A0A9J7LCX1</accession>
<dbReference type="PROSITE" id="PS50268">
    <property type="entry name" value="CADHERIN_2"/>
    <property type="match status" value="2"/>
</dbReference>
<organism evidence="11 12">
    <name type="scientific">Branchiostoma floridae</name>
    <name type="common">Florida lancelet</name>
    <name type="synonym">Amphioxus</name>
    <dbReference type="NCBI Taxonomy" id="7739"/>
    <lineage>
        <taxon>Eukaryota</taxon>
        <taxon>Metazoa</taxon>
        <taxon>Chordata</taxon>
        <taxon>Cephalochordata</taxon>
        <taxon>Leptocardii</taxon>
        <taxon>Amphioxiformes</taxon>
        <taxon>Branchiostomatidae</taxon>
        <taxon>Branchiostoma</taxon>
    </lineage>
</organism>
<keyword evidence="3" id="KW-0677">Repeat</keyword>
<evidence type="ECO:0000313" key="11">
    <source>
        <dbReference type="Proteomes" id="UP000001554"/>
    </source>
</evidence>
<evidence type="ECO:0000256" key="2">
    <source>
        <dbReference type="ARBA" id="ARBA00022692"/>
    </source>
</evidence>
<feature type="domain" description="Cadherin" evidence="10">
    <location>
        <begin position="60"/>
        <end position="174"/>
    </location>
</feature>
<reference evidence="11" key="1">
    <citation type="journal article" date="2020" name="Nat. Ecol. Evol.">
        <title>Deeply conserved synteny resolves early events in vertebrate evolution.</title>
        <authorList>
            <person name="Simakov O."/>
            <person name="Marletaz F."/>
            <person name="Yue J.X."/>
            <person name="O'Connell B."/>
            <person name="Jenkins J."/>
            <person name="Brandt A."/>
            <person name="Calef R."/>
            <person name="Tung C.H."/>
            <person name="Huang T.K."/>
            <person name="Schmutz J."/>
            <person name="Satoh N."/>
            <person name="Yu J.K."/>
            <person name="Putnam N.H."/>
            <person name="Green R.E."/>
            <person name="Rokhsar D.S."/>
        </authorList>
    </citation>
    <scope>NUCLEOTIDE SEQUENCE [LARGE SCALE GENOMIC DNA]</scope>
    <source>
        <strain evidence="11">S238N-H82</strain>
    </source>
</reference>
<dbReference type="InterPro" id="IPR020894">
    <property type="entry name" value="Cadherin_CS"/>
</dbReference>
<evidence type="ECO:0000256" key="5">
    <source>
        <dbReference type="ARBA" id="ARBA00022989"/>
    </source>
</evidence>
<dbReference type="PANTHER" id="PTHR24028:SF328">
    <property type="entry name" value="CADHERIN-3"/>
    <property type="match status" value="1"/>
</dbReference>
<keyword evidence="5" id="KW-1133">Transmembrane helix</keyword>
<evidence type="ECO:0000256" key="7">
    <source>
        <dbReference type="ARBA" id="ARBA00023180"/>
    </source>
</evidence>
<dbReference type="OrthoDB" id="6252479at2759"/>
<evidence type="ECO:0000256" key="4">
    <source>
        <dbReference type="ARBA" id="ARBA00022837"/>
    </source>
</evidence>
<dbReference type="PANTHER" id="PTHR24028">
    <property type="entry name" value="CADHERIN-87A"/>
    <property type="match status" value="1"/>
</dbReference>
<reference evidence="12" key="2">
    <citation type="submission" date="2025-08" db="UniProtKB">
        <authorList>
            <consortium name="RefSeq"/>
        </authorList>
    </citation>
    <scope>IDENTIFICATION</scope>
    <source>
        <strain evidence="12">S238N-H82</strain>
        <tissue evidence="12">Testes</tissue>
    </source>
</reference>
<keyword evidence="2" id="KW-0812">Transmembrane</keyword>
<dbReference type="GO" id="GO:0005509">
    <property type="term" value="F:calcium ion binding"/>
    <property type="evidence" value="ECO:0007669"/>
    <property type="project" value="UniProtKB-UniRule"/>
</dbReference>
<dbReference type="Proteomes" id="UP000001554">
    <property type="component" value="Chromosome 6"/>
</dbReference>
<evidence type="ECO:0000259" key="10">
    <source>
        <dbReference type="PROSITE" id="PS50268"/>
    </source>
</evidence>
<keyword evidence="11" id="KW-1185">Reference proteome</keyword>
<evidence type="ECO:0000256" key="1">
    <source>
        <dbReference type="ARBA" id="ARBA00004167"/>
    </source>
</evidence>
<sequence length="197" mass="22049">MNESGQVWANRSLDREERDFYNLTLEASDGAVVNPRTATAALDIWIDDVNDNPPRFVRDNFTAEEIILSQNTSVGTYVTQVTSTDEDVGTNAIPLYRIDSVLDMHLSSPTHLFTIDRYTGDVNTSSTFPNLTEDYYVNVTVSVEDAMNPDLRLDFLTLRIVVPFISTNRHSPRFPQGTVLDSSVPTGTRRGSLKVRS</sequence>
<dbReference type="AlphaFoldDB" id="A0A9J7LCX1"/>
<evidence type="ECO:0000256" key="9">
    <source>
        <dbReference type="SAM" id="MobiDB-lite"/>
    </source>
</evidence>
<dbReference type="PROSITE" id="PS00232">
    <property type="entry name" value="CADHERIN_1"/>
    <property type="match status" value="1"/>
</dbReference>
<dbReference type="InterPro" id="IPR050174">
    <property type="entry name" value="Protocadherin/Cadherin-CA"/>
</dbReference>
<dbReference type="PRINTS" id="PR00205">
    <property type="entry name" value="CADHERIN"/>
</dbReference>
<dbReference type="RefSeq" id="XP_035680486.1">
    <property type="nucleotide sequence ID" value="XM_035824593.1"/>
</dbReference>